<reference evidence="2 3" key="1">
    <citation type="journal article" date="2020" name="Sci. Rep.">
        <title>A novel cyanobacterial geosmin producer, revising GeoA distribution and dispersion patterns in Bacteria.</title>
        <authorList>
            <person name="Churro C."/>
            <person name="Semedo-Aguiar A.P."/>
            <person name="Silva A.D."/>
            <person name="Pereira-Leal J.B."/>
            <person name="Leite R.B."/>
        </authorList>
    </citation>
    <scope>NUCLEOTIDE SEQUENCE [LARGE SCALE GENOMIC DNA]</scope>
    <source>
        <strain evidence="2 3">IPMA8</strain>
    </source>
</reference>
<evidence type="ECO:0000313" key="2">
    <source>
        <dbReference type="EMBL" id="NQE33362.1"/>
    </source>
</evidence>
<keyword evidence="2" id="KW-0378">Hydrolase</keyword>
<dbReference type="PANTHER" id="PTHR10587">
    <property type="entry name" value="GLYCOSYL TRANSFERASE-RELATED"/>
    <property type="match status" value="1"/>
</dbReference>
<organism evidence="2 3">
    <name type="scientific">Microcoleus asticus IPMA8</name>
    <dbReference type="NCBI Taxonomy" id="2563858"/>
    <lineage>
        <taxon>Bacteria</taxon>
        <taxon>Bacillati</taxon>
        <taxon>Cyanobacteriota</taxon>
        <taxon>Cyanophyceae</taxon>
        <taxon>Oscillatoriophycideae</taxon>
        <taxon>Oscillatoriales</taxon>
        <taxon>Microcoleaceae</taxon>
        <taxon>Microcoleus</taxon>
        <taxon>Microcoleus asticus</taxon>
    </lineage>
</organism>
<feature type="domain" description="NodB homology" evidence="1">
    <location>
        <begin position="30"/>
        <end position="213"/>
    </location>
</feature>
<comment type="caution">
    <text evidence="2">The sequence shown here is derived from an EMBL/GenBank/DDBJ whole genome shotgun (WGS) entry which is preliminary data.</text>
</comment>
<dbReference type="GO" id="GO:0016787">
    <property type="term" value="F:hydrolase activity"/>
    <property type="evidence" value="ECO:0007669"/>
    <property type="project" value="UniProtKB-KW"/>
</dbReference>
<dbReference type="Pfam" id="PF01522">
    <property type="entry name" value="Polysacc_deac_1"/>
    <property type="match status" value="1"/>
</dbReference>
<dbReference type="Gene3D" id="3.20.20.370">
    <property type="entry name" value="Glycoside hydrolase/deacetylase"/>
    <property type="match status" value="1"/>
</dbReference>
<name>A0ABX2CUH7_9CYAN</name>
<dbReference type="InterPro" id="IPR050248">
    <property type="entry name" value="Polysacc_deacetylase_ArnD"/>
</dbReference>
<evidence type="ECO:0000313" key="3">
    <source>
        <dbReference type="Proteomes" id="UP000702425"/>
    </source>
</evidence>
<dbReference type="PANTHER" id="PTHR10587:SF137">
    <property type="entry name" value="4-DEOXY-4-FORMAMIDO-L-ARABINOSE-PHOSPHOUNDECAPRENOL DEFORMYLASE ARND-RELATED"/>
    <property type="match status" value="1"/>
</dbReference>
<protein>
    <submittedName>
        <fullName evidence="2">Peptidoglycan-N-acetylmuramic acid deacetylase PdaC</fullName>
        <ecNumber evidence="2">3.5.1.-</ecNumber>
    </submittedName>
</protein>
<dbReference type="PROSITE" id="PS51677">
    <property type="entry name" value="NODB"/>
    <property type="match status" value="1"/>
</dbReference>
<dbReference type="EMBL" id="SRRZ01000013">
    <property type="protein sequence ID" value="NQE33362.1"/>
    <property type="molecule type" value="Genomic_DNA"/>
</dbReference>
<dbReference type="SUPFAM" id="SSF88713">
    <property type="entry name" value="Glycoside hydrolase/deacetylase"/>
    <property type="match status" value="1"/>
</dbReference>
<dbReference type="Proteomes" id="UP000702425">
    <property type="component" value="Unassembled WGS sequence"/>
</dbReference>
<dbReference type="RefSeq" id="WP_172186038.1">
    <property type="nucleotide sequence ID" value="NZ_CAWPPK010000035.1"/>
</dbReference>
<dbReference type="EC" id="3.5.1.-" evidence="2"/>
<dbReference type="InterPro" id="IPR002509">
    <property type="entry name" value="NODB_dom"/>
</dbReference>
<keyword evidence="3" id="KW-1185">Reference proteome</keyword>
<sequence length="229" mass="26236">MPLAPLFPVVHPILKSAFPRCLWTGDINSREIALTFDDGPHRQHTPQVLKVLDKYDIKASFFWLGFCVDRHPETAKEVCDRGHWIGLHGYQHISFAKLKTHELKQSLEDTQKAIAKACDLDPEFIRDVRPPNGIFTPRTLELLQQWEYRPVMWSVVPEDWVRPGVRKVISRVVQQTENGSIIVLHDGYCGGEDVAASAEKIIPLLLYKGYKFVTVDRLWQQANIQITGN</sequence>
<dbReference type="CDD" id="cd10917">
    <property type="entry name" value="CE4_NodB_like_6s_7s"/>
    <property type="match status" value="1"/>
</dbReference>
<evidence type="ECO:0000259" key="1">
    <source>
        <dbReference type="PROSITE" id="PS51677"/>
    </source>
</evidence>
<proteinExistence type="predicted"/>
<dbReference type="InterPro" id="IPR011330">
    <property type="entry name" value="Glyco_hydro/deAcase_b/a-brl"/>
</dbReference>
<gene>
    <name evidence="2" type="primary">pdaC_1</name>
    <name evidence="2" type="ORF">E5S67_01081</name>
</gene>
<accession>A0ABX2CUH7</accession>